<name>A0A409XL33_PSICY</name>
<proteinExistence type="predicted"/>
<evidence type="ECO:0000313" key="2">
    <source>
        <dbReference type="Proteomes" id="UP000283269"/>
    </source>
</evidence>
<comment type="caution">
    <text evidence="1">The sequence shown here is derived from an EMBL/GenBank/DDBJ whole genome shotgun (WGS) entry which is preliminary data.</text>
</comment>
<dbReference type="InParanoid" id="A0A409XL33"/>
<sequence length="129" mass="14307">MLQRLCIKNGALLKSIKFTVKSIKFTVKTPAMPPRKSHQQQEQAWMKALGTMTQKRAALGSETAAEDLWDQLREALTSNNELEQQLAQKSLESCASGVKDHAVAAAKAKVKQETSTHHLMNKGVFTEET</sequence>
<dbReference type="Proteomes" id="UP000283269">
    <property type="component" value="Unassembled WGS sequence"/>
</dbReference>
<evidence type="ECO:0000313" key="1">
    <source>
        <dbReference type="EMBL" id="PPQ91447.1"/>
    </source>
</evidence>
<reference evidence="1 2" key="1">
    <citation type="journal article" date="2018" name="Evol. Lett.">
        <title>Horizontal gene cluster transfer increased hallucinogenic mushroom diversity.</title>
        <authorList>
            <person name="Reynolds H.T."/>
            <person name="Vijayakumar V."/>
            <person name="Gluck-Thaler E."/>
            <person name="Korotkin H.B."/>
            <person name="Matheny P.B."/>
            <person name="Slot J.C."/>
        </authorList>
    </citation>
    <scope>NUCLEOTIDE SEQUENCE [LARGE SCALE GENOMIC DNA]</scope>
    <source>
        <strain evidence="1 2">2631</strain>
    </source>
</reference>
<organism evidence="1 2">
    <name type="scientific">Psilocybe cyanescens</name>
    <dbReference type="NCBI Taxonomy" id="93625"/>
    <lineage>
        <taxon>Eukaryota</taxon>
        <taxon>Fungi</taxon>
        <taxon>Dikarya</taxon>
        <taxon>Basidiomycota</taxon>
        <taxon>Agaricomycotina</taxon>
        <taxon>Agaricomycetes</taxon>
        <taxon>Agaricomycetidae</taxon>
        <taxon>Agaricales</taxon>
        <taxon>Agaricineae</taxon>
        <taxon>Strophariaceae</taxon>
        <taxon>Psilocybe</taxon>
    </lineage>
</organism>
<dbReference type="AlphaFoldDB" id="A0A409XL33"/>
<protein>
    <submittedName>
        <fullName evidence="1">Uncharacterized protein</fullName>
    </submittedName>
</protein>
<keyword evidence="2" id="KW-1185">Reference proteome</keyword>
<gene>
    <name evidence="1" type="ORF">CVT25_014413</name>
</gene>
<accession>A0A409XL33</accession>
<dbReference type="EMBL" id="NHYD01001349">
    <property type="protein sequence ID" value="PPQ91447.1"/>
    <property type="molecule type" value="Genomic_DNA"/>
</dbReference>